<dbReference type="PANTHER" id="PTHR43233:SF1">
    <property type="entry name" value="FAMILY N-ACETYLTRANSFERASE, PUTATIVE (AFU_ORTHOLOGUE AFUA_6G03350)-RELATED"/>
    <property type="match status" value="1"/>
</dbReference>
<dbReference type="InterPro" id="IPR000182">
    <property type="entry name" value="GNAT_dom"/>
</dbReference>
<reference evidence="3" key="1">
    <citation type="journal article" date="2019" name="Int. J. Syst. Evol. Microbiol.">
        <title>The Global Catalogue of Microorganisms (GCM) 10K type strain sequencing project: providing services to taxonomists for standard genome sequencing and annotation.</title>
        <authorList>
            <consortium name="The Broad Institute Genomics Platform"/>
            <consortium name="The Broad Institute Genome Sequencing Center for Infectious Disease"/>
            <person name="Wu L."/>
            <person name="Ma J."/>
        </authorList>
    </citation>
    <scope>NUCLEOTIDE SEQUENCE [LARGE SCALE GENOMIC DNA]</scope>
    <source>
        <strain evidence="3">CCM 7044</strain>
    </source>
</reference>
<dbReference type="GO" id="GO:0016746">
    <property type="term" value="F:acyltransferase activity"/>
    <property type="evidence" value="ECO:0007669"/>
    <property type="project" value="UniProtKB-KW"/>
</dbReference>
<keyword evidence="2" id="KW-0808">Transferase</keyword>
<keyword evidence="3" id="KW-1185">Reference proteome</keyword>
<dbReference type="InterPro" id="IPR053144">
    <property type="entry name" value="Acetyltransferase_Butenolide"/>
</dbReference>
<comment type="caution">
    <text evidence="2">The sequence shown here is derived from an EMBL/GenBank/DDBJ whole genome shotgun (WGS) entry which is preliminary data.</text>
</comment>
<protein>
    <submittedName>
        <fullName evidence="2">GNAT family N-acetyltransferase</fullName>
        <ecNumber evidence="2">2.3.-.-</ecNumber>
    </submittedName>
</protein>
<dbReference type="EC" id="2.3.-.-" evidence="2"/>
<dbReference type="PROSITE" id="PS51186">
    <property type="entry name" value="GNAT"/>
    <property type="match status" value="1"/>
</dbReference>
<name>A0ABW5VM40_9MICO</name>
<dbReference type="PANTHER" id="PTHR43233">
    <property type="entry name" value="FAMILY N-ACETYLTRANSFERASE, PUTATIVE (AFU_ORTHOLOGUE AFUA_6G03350)-RELATED"/>
    <property type="match status" value="1"/>
</dbReference>
<organism evidence="2 3">
    <name type="scientific">Promicromonospora vindobonensis</name>
    <dbReference type="NCBI Taxonomy" id="195748"/>
    <lineage>
        <taxon>Bacteria</taxon>
        <taxon>Bacillati</taxon>
        <taxon>Actinomycetota</taxon>
        <taxon>Actinomycetes</taxon>
        <taxon>Micrococcales</taxon>
        <taxon>Promicromonosporaceae</taxon>
        <taxon>Promicromonospora</taxon>
    </lineage>
</organism>
<evidence type="ECO:0000313" key="2">
    <source>
        <dbReference type="EMBL" id="MFD2792081.1"/>
    </source>
</evidence>
<dbReference type="Proteomes" id="UP001597479">
    <property type="component" value="Unassembled WGS sequence"/>
</dbReference>
<accession>A0ABW5VM40</accession>
<sequence>MNDVSTYEFSTDPDRIDATRVHELVSRHTYWAKDRPREVMDTAIAGSRPYGVFHTGTGEQVAFARVVTDGATFAWLADVIVDPALRGLGIGKLLVAGVVADIEPLGLRRTLLATADAHGLYEQFGWVPVDDGYTWMERRGLGAGAKGVGA</sequence>
<dbReference type="CDD" id="cd04301">
    <property type="entry name" value="NAT_SF"/>
    <property type="match status" value="1"/>
</dbReference>
<keyword evidence="2" id="KW-0012">Acyltransferase</keyword>
<dbReference type="EMBL" id="JBHUOG010000001">
    <property type="protein sequence ID" value="MFD2792081.1"/>
    <property type="molecule type" value="Genomic_DNA"/>
</dbReference>
<gene>
    <name evidence="2" type="ORF">ACFS27_00825</name>
</gene>
<proteinExistence type="predicted"/>
<evidence type="ECO:0000313" key="3">
    <source>
        <dbReference type="Proteomes" id="UP001597479"/>
    </source>
</evidence>
<dbReference type="Pfam" id="PF00583">
    <property type="entry name" value="Acetyltransf_1"/>
    <property type="match status" value="1"/>
</dbReference>
<dbReference type="Gene3D" id="3.40.630.30">
    <property type="match status" value="1"/>
</dbReference>
<dbReference type="SUPFAM" id="SSF55729">
    <property type="entry name" value="Acyl-CoA N-acyltransferases (Nat)"/>
    <property type="match status" value="1"/>
</dbReference>
<dbReference type="InterPro" id="IPR016181">
    <property type="entry name" value="Acyl_CoA_acyltransferase"/>
</dbReference>
<evidence type="ECO:0000259" key="1">
    <source>
        <dbReference type="PROSITE" id="PS51186"/>
    </source>
</evidence>
<feature type="domain" description="N-acetyltransferase" evidence="1">
    <location>
        <begin position="7"/>
        <end position="141"/>
    </location>
</feature>
<dbReference type="RefSeq" id="WP_377179372.1">
    <property type="nucleotide sequence ID" value="NZ_JBHUOG010000001.1"/>
</dbReference>